<evidence type="ECO:0000256" key="2">
    <source>
        <dbReference type="ARBA" id="ARBA00001911"/>
    </source>
</evidence>
<evidence type="ECO:0000256" key="11">
    <source>
        <dbReference type="SAM" id="MobiDB-lite"/>
    </source>
</evidence>
<comment type="cofactor">
    <cofactor evidence="2 10">
        <name>NAD(+)</name>
        <dbReference type="ChEBI" id="CHEBI:57540"/>
    </cofactor>
</comment>
<evidence type="ECO:0000256" key="1">
    <source>
        <dbReference type="ARBA" id="ARBA00000083"/>
    </source>
</evidence>
<dbReference type="HOGENOM" id="CLU_007383_1_10_5"/>
<dbReference type="NCBIfam" id="TIGR01179">
    <property type="entry name" value="galE"/>
    <property type="match status" value="1"/>
</dbReference>
<evidence type="ECO:0000313" key="13">
    <source>
        <dbReference type="EMBL" id="ABV95596.1"/>
    </source>
</evidence>
<dbReference type="Pfam" id="PF01370">
    <property type="entry name" value="Epimerase"/>
    <property type="match status" value="1"/>
</dbReference>
<keyword evidence="8" id="KW-0299">Galactose metabolism</keyword>
<comment type="catalytic activity">
    <reaction evidence="1 10">
        <text>UDP-alpha-D-glucose = UDP-alpha-D-galactose</text>
        <dbReference type="Rhea" id="RHEA:22168"/>
        <dbReference type="ChEBI" id="CHEBI:58885"/>
        <dbReference type="ChEBI" id="CHEBI:66914"/>
        <dbReference type="EC" id="5.1.3.2"/>
    </reaction>
</comment>
<gene>
    <name evidence="13" type="primary">galE</name>
    <name evidence="13" type="ordered locus">Dshi_3868</name>
</gene>
<keyword evidence="13" id="KW-0614">Plasmid</keyword>
<dbReference type="GO" id="GO:0003978">
    <property type="term" value="F:UDP-glucose 4-epimerase activity"/>
    <property type="evidence" value="ECO:0007669"/>
    <property type="project" value="UniProtKB-UniRule"/>
</dbReference>
<dbReference type="Proteomes" id="UP000006833">
    <property type="component" value="Plasmid pDSHI02"/>
</dbReference>
<keyword evidence="9 10" id="KW-0413">Isomerase</keyword>
<name>A8LTM9_DINSH</name>
<dbReference type="KEGG" id="dsh:Dshi_3868"/>
<comment type="subunit">
    <text evidence="10">Homodimer.</text>
</comment>
<proteinExistence type="inferred from homology"/>
<dbReference type="GO" id="GO:0006012">
    <property type="term" value="P:galactose metabolic process"/>
    <property type="evidence" value="ECO:0007669"/>
    <property type="project" value="UniProtKB-UniPathway"/>
</dbReference>
<evidence type="ECO:0000256" key="3">
    <source>
        <dbReference type="ARBA" id="ARBA00004947"/>
    </source>
</evidence>
<dbReference type="Gene3D" id="3.40.50.720">
    <property type="entry name" value="NAD(P)-binding Rossmann-like Domain"/>
    <property type="match status" value="1"/>
</dbReference>
<dbReference type="CDD" id="cd05247">
    <property type="entry name" value="UDP_G4E_1_SDR_e"/>
    <property type="match status" value="1"/>
</dbReference>
<geneLocation type="plasmid" evidence="13 14">
    <name>pDSHI02</name>
</geneLocation>
<evidence type="ECO:0000313" key="14">
    <source>
        <dbReference type="Proteomes" id="UP000006833"/>
    </source>
</evidence>
<evidence type="ECO:0000256" key="8">
    <source>
        <dbReference type="ARBA" id="ARBA00023144"/>
    </source>
</evidence>
<dbReference type="EC" id="5.1.3.2" evidence="5 10"/>
<reference evidence="14" key="1">
    <citation type="journal article" date="2010" name="ISME J.">
        <title>The complete genome sequence of the algal symbiont Dinoroseobacter shibae: a hitchhiker's guide to life in the sea.</title>
        <authorList>
            <person name="Wagner-Dobler I."/>
            <person name="Ballhausen B."/>
            <person name="Berger M."/>
            <person name="Brinkhoff T."/>
            <person name="Buchholz I."/>
            <person name="Bunk B."/>
            <person name="Cypionka H."/>
            <person name="Daniel R."/>
            <person name="Drepper T."/>
            <person name="Gerdts G."/>
            <person name="Hahnke S."/>
            <person name="Han C."/>
            <person name="Jahn D."/>
            <person name="Kalhoefer D."/>
            <person name="Kiss H."/>
            <person name="Klenk H.P."/>
            <person name="Kyrpides N."/>
            <person name="Liebl W."/>
            <person name="Liesegang H."/>
            <person name="Meincke L."/>
            <person name="Pati A."/>
            <person name="Petersen J."/>
            <person name="Piekarski T."/>
            <person name="Pommerenke C."/>
            <person name="Pradella S."/>
            <person name="Pukall R."/>
            <person name="Rabus R."/>
            <person name="Stackebrandt E."/>
            <person name="Thole S."/>
            <person name="Thompson L."/>
            <person name="Tielen P."/>
            <person name="Tomasch J."/>
            <person name="von Jan M."/>
            <person name="Wanphrut N."/>
            <person name="Wichels A."/>
            <person name="Zech H."/>
            <person name="Simon M."/>
        </authorList>
    </citation>
    <scope>NUCLEOTIDE SEQUENCE [LARGE SCALE GENOMIC DNA]</scope>
    <source>
        <strain evidence="14">DSM 16493 / NCIMB 14021 / DFL 12</strain>
        <plasmid evidence="14">Plasmid pDSHI02</plasmid>
    </source>
</reference>
<protein>
    <recommendedName>
        <fullName evidence="6 10">UDP-glucose 4-epimerase</fullName>
        <ecNumber evidence="5 10">5.1.3.2</ecNumber>
    </recommendedName>
</protein>
<dbReference type="InterPro" id="IPR005886">
    <property type="entry name" value="UDP_G4E"/>
</dbReference>
<dbReference type="EMBL" id="CP000832">
    <property type="protein sequence ID" value="ABV95596.1"/>
    <property type="molecule type" value="Genomic_DNA"/>
</dbReference>
<feature type="region of interest" description="Disordered" evidence="11">
    <location>
        <begin position="337"/>
        <end position="359"/>
    </location>
</feature>
<dbReference type="AlphaFoldDB" id="A8LTM9"/>
<comment type="similarity">
    <text evidence="4 10">Belongs to the NAD(P)-dependent epimerase/dehydratase family.</text>
</comment>
<dbReference type="InterPro" id="IPR036291">
    <property type="entry name" value="NAD(P)-bd_dom_sf"/>
</dbReference>
<dbReference type="Gene3D" id="3.90.25.10">
    <property type="entry name" value="UDP-galactose 4-epimerase, domain 1"/>
    <property type="match status" value="1"/>
</dbReference>
<dbReference type="PANTHER" id="PTHR43725">
    <property type="entry name" value="UDP-GLUCOSE 4-EPIMERASE"/>
    <property type="match status" value="1"/>
</dbReference>
<dbReference type="SUPFAM" id="SSF51735">
    <property type="entry name" value="NAD(P)-binding Rossmann-fold domains"/>
    <property type="match status" value="1"/>
</dbReference>
<dbReference type="PANTHER" id="PTHR43725:SF47">
    <property type="entry name" value="UDP-GLUCOSE 4-EPIMERASE"/>
    <property type="match status" value="1"/>
</dbReference>
<dbReference type="OrthoDB" id="9801785at2"/>
<keyword evidence="14" id="KW-1185">Reference proteome</keyword>
<comment type="pathway">
    <text evidence="3 10">Carbohydrate metabolism; galactose metabolism.</text>
</comment>
<organism evidence="13 14">
    <name type="scientific">Dinoroseobacter shibae (strain DSM 16493 / NCIMB 14021 / DFL 12)</name>
    <dbReference type="NCBI Taxonomy" id="398580"/>
    <lineage>
        <taxon>Bacteria</taxon>
        <taxon>Pseudomonadati</taxon>
        <taxon>Pseudomonadota</taxon>
        <taxon>Alphaproteobacteria</taxon>
        <taxon>Rhodobacterales</taxon>
        <taxon>Roseobacteraceae</taxon>
        <taxon>Dinoroseobacter</taxon>
    </lineage>
</organism>
<keyword evidence="10" id="KW-0119">Carbohydrate metabolism</keyword>
<evidence type="ECO:0000256" key="7">
    <source>
        <dbReference type="ARBA" id="ARBA00023027"/>
    </source>
</evidence>
<evidence type="ECO:0000256" key="5">
    <source>
        <dbReference type="ARBA" id="ARBA00013189"/>
    </source>
</evidence>
<evidence type="ECO:0000256" key="4">
    <source>
        <dbReference type="ARBA" id="ARBA00007637"/>
    </source>
</evidence>
<evidence type="ECO:0000259" key="12">
    <source>
        <dbReference type="Pfam" id="PF01370"/>
    </source>
</evidence>
<evidence type="ECO:0000256" key="10">
    <source>
        <dbReference type="RuleBase" id="RU366046"/>
    </source>
</evidence>
<sequence>MTQTILLTGGAGYIGSHTYVALKAAGFEVVILDDFSNAARDVPDRLELITGAPVRLYEGSVLDRGLLARLFTETRIDAVVHFAARKAVGESVAMPLAYFETNCTGLVGLLQEMEAACVHRLVFSSSATVYGIPDVTPTPETAPHRHMNPYGLTKITGELILDALATSDPKWAFGTLRYFNPAGAHGSALIGEDPSDIPNNLMPYIAQVAMGQRPHLQVFGDDYPTPDGTGVRDYIHVEDLAEGHVLSLKSLLETGESHLVNLGTGRGYSVLEMVAAYSAACGRALPYRIVDRRPGDVPIYCATVERARALLGFEAKRDLAQMCASSWAWIQARAQANAAGRPTPPRQDGPYRPRGTPSA</sequence>
<dbReference type="InterPro" id="IPR001509">
    <property type="entry name" value="Epimerase_deHydtase"/>
</dbReference>
<evidence type="ECO:0000256" key="6">
    <source>
        <dbReference type="ARBA" id="ARBA00018569"/>
    </source>
</evidence>
<dbReference type="RefSeq" id="WP_012187259.1">
    <property type="nucleotide sequence ID" value="NC_009956.1"/>
</dbReference>
<keyword evidence="7 10" id="KW-0520">NAD</keyword>
<feature type="domain" description="NAD-dependent epimerase/dehydratase" evidence="12">
    <location>
        <begin position="5"/>
        <end position="263"/>
    </location>
</feature>
<dbReference type="UniPathway" id="UPA00214"/>
<evidence type="ECO:0000256" key="9">
    <source>
        <dbReference type="ARBA" id="ARBA00023235"/>
    </source>
</evidence>
<accession>A8LTM9</accession>
<dbReference type="GO" id="GO:0005829">
    <property type="term" value="C:cytosol"/>
    <property type="evidence" value="ECO:0007669"/>
    <property type="project" value="TreeGrafter"/>
</dbReference>